<organism evidence="2 3">
    <name type="scientific">Streptomyces prasinosporus</name>
    <dbReference type="NCBI Taxonomy" id="68256"/>
    <lineage>
        <taxon>Bacteria</taxon>
        <taxon>Bacillati</taxon>
        <taxon>Actinomycetota</taxon>
        <taxon>Actinomycetes</taxon>
        <taxon>Kitasatosporales</taxon>
        <taxon>Streptomycetaceae</taxon>
        <taxon>Streptomyces</taxon>
        <taxon>Streptomyces albogriseolus group</taxon>
    </lineage>
</organism>
<reference evidence="3" key="1">
    <citation type="journal article" date="2019" name="Int. J. Syst. Evol. Microbiol.">
        <title>The Global Catalogue of Microorganisms (GCM) 10K type strain sequencing project: providing services to taxonomists for standard genome sequencing and annotation.</title>
        <authorList>
            <consortium name="The Broad Institute Genomics Platform"/>
            <consortium name="The Broad Institute Genome Sequencing Center for Infectious Disease"/>
            <person name="Wu L."/>
            <person name="Ma J."/>
        </authorList>
    </citation>
    <scope>NUCLEOTIDE SEQUENCE [LARGE SCALE GENOMIC DNA]</scope>
    <source>
        <strain evidence="3">JCM 4816</strain>
    </source>
</reference>
<protein>
    <submittedName>
        <fullName evidence="2">Uncharacterized protein</fullName>
    </submittedName>
</protein>
<comment type="caution">
    <text evidence="2">The sequence shown here is derived from an EMBL/GenBank/DDBJ whole genome shotgun (WGS) entry which is preliminary data.</text>
</comment>
<dbReference type="EMBL" id="BAAAXF010000092">
    <property type="protein sequence ID" value="GAA3506616.1"/>
    <property type="molecule type" value="Genomic_DNA"/>
</dbReference>
<feature type="compositionally biased region" description="Basic and acidic residues" evidence="1">
    <location>
        <begin position="34"/>
        <end position="47"/>
    </location>
</feature>
<gene>
    <name evidence="2" type="ORF">GCM10019016_137310</name>
</gene>
<proteinExistence type="predicted"/>
<dbReference type="Proteomes" id="UP001501455">
    <property type="component" value="Unassembled WGS sequence"/>
</dbReference>
<sequence length="61" mass="6200">MGVPAISEPPGDRSMSTSPSASTATSKRAASFTDVRKPEREAVRTDAFDGGSGGAGADFPR</sequence>
<feature type="compositionally biased region" description="Gly residues" evidence="1">
    <location>
        <begin position="50"/>
        <end position="61"/>
    </location>
</feature>
<accession>A0ABP6UFR6</accession>
<keyword evidence="3" id="KW-1185">Reference proteome</keyword>
<feature type="region of interest" description="Disordered" evidence="1">
    <location>
        <begin position="1"/>
        <end position="61"/>
    </location>
</feature>
<evidence type="ECO:0000313" key="3">
    <source>
        <dbReference type="Proteomes" id="UP001501455"/>
    </source>
</evidence>
<name>A0ABP6UFR6_9ACTN</name>
<feature type="compositionally biased region" description="Low complexity" evidence="1">
    <location>
        <begin position="14"/>
        <end position="33"/>
    </location>
</feature>
<evidence type="ECO:0000313" key="2">
    <source>
        <dbReference type="EMBL" id="GAA3506616.1"/>
    </source>
</evidence>
<evidence type="ECO:0000256" key="1">
    <source>
        <dbReference type="SAM" id="MobiDB-lite"/>
    </source>
</evidence>